<dbReference type="Pfam" id="PF02361">
    <property type="entry name" value="CbiQ"/>
    <property type="match status" value="1"/>
</dbReference>
<keyword evidence="4 5" id="KW-0472">Membrane</keyword>
<evidence type="ECO:0000256" key="5">
    <source>
        <dbReference type="SAM" id="Phobius"/>
    </source>
</evidence>
<evidence type="ECO:0000256" key="2">
    <source>
        <dbReference type="ARBA" id="ARBA00022692"/>
    </source>
</evidence>
<comment type="subcellular location">
    <subcellularLocation>
        <location evidence="1">Membrane</location>
        <topology evidence="1">Multi-pass membrane protein</topology>
    </subcellularLocation>
</comment>
<evidence type="ECO:0000313" key="7">
    <source>
        <dbReference type="Proteomes" id="UP001144372"/>
    </source>
</evidence>
<evidence type="ECO:0000256" key="4">
    <source>
        <dbReference type="ARBA" id="ARBA00023136"/>
    </source>
</evidence>
<evidence type="ECO:0008006" key="8">
    <source>
        <dbReference type="Google" id="ProtNLM"/>
    </source>
</evidence>
<evidence type="ECO:0000256" key="3">
    <source>
        <dbReference type="ARBA" id="ARBA00022989"/>
    </source>
</evidence>
<feature type="transmembrane region" description="Helical" evidence="5">
    <location>
        <begin position="6"/>
        <end position="24"/>
    </location>
</feature>
<evidence type="ECO:0000313" key="6">
    <source>
        <dbReference type="EMBL" id="GLI34078.1"/>
    </source>
</evidence>
<dbReference type="Proteomes" id="UP001144372">
    <property type="component" value="Unassembled WGS sequence"/>
</dbReference>
<proteinExistence type="predicted"/>
<feature type="transmembrane region" description="Helical" evidence="5">
    <location>
        <begin position="69"/>
        <end position="90"/>
    </location>
</feature>
<dbReference type="PANTHER" id="PTHR33514:SF13">
    <property type="entry name" value="PROTEIN ABCI12, CHLOROPLASTIC"/>
    <property type="match status" value="1"/>
</dbReference>
<dbReference type="GO" id="GO:0005886">
    <property type="term" value="C:plasma membrane"/>
    <property type="evidence" value="ECO:0007669"/>
    <property type="project" value="TreeGrafter"/>
</dbReference>
<dbReference type="InterPro" id="IPR003339">
    <property type="entry name" value="ABC/ECF_trnsptr_transmembrane"/>
</dbReference>
<dbReference type="PANTHER" id="PTHR33514">
    <property type="entry name" value="PROTEIN ABCI12, CHLOROPLASTIC"/>
    <property type="match status" value="1"/>
</dbReference>
<keyword evidence="2 5" id="KW-0812">Transmembrane</keyword>
<keyword evidence="3 5" id="KW-1133">Transmembrane helix</keyword>
<gene>
    <name evidence="6" type="ORF">DAMNIGENAA_15110</name>
</gene>
<evidence type="ECO:0000256" key="1">
    <source>
        <dbReference type="ARBA" id="ARBA00004141"/>
    </source>
</evidence>
<dbReference type="EMBL" id="BSDR01000001">
    <property type="protein sequence ID" value="GLI34078.1"/>
    <property type="molecule type" value="Genomic_DNA"/>
</dbReference>
<sequence>MGTLALTLFSALFAVALTIGGLPWRALLKELTGWLFFLGIIFLLQAFFYPGSEPPLFSWLPLSSKGLHLAVLTCWRLLLILCYATVFTFVTRPKDLQDAIVWFLNPFPFVPARRIAFMMTLTLRFLPLILDQAEEVGMAGRSRLSNQRKNPILRAKYFVLPLFRRSLIRADELALALAARGYREDLPVHLPGIPKGHLMALFLLLLGVLLCSQGIAEHVMKMVKTLI</sequence>
<feature type="transmembrane region" description="Helical" evidence="5">
    <location>
        <begin position="196"/>
        <end position="216"/>
    </location>
</feature>
<keyword evidence="7" id="KW-1185">Reference proteome</keyword>
<organism evidence="6 7">
    <name type="scientific">Desulforhabdus amnigena</name>
    <dbReference type="NCBI Taxonomy" id="40218"/>
    <lineage>
        <taxon>Bacteria</taxon>
        <taxon>Pseudomonadati</taxon>
        <taxon>Thermodesulfobacteriota</taxon>
        <taxon>Syntrophobacteria</taxon>
        <taxon>Syntrophobacterales</taxon>
        <taxon>Syntrophobacteraceae</taxon>
        <taxon>Desulforhabdus</taxon>
    </lineage>
</organism>
<dbReference type="AlphaFoldDB" id="A0A9W6D2I5"/>
<comment type="caution">
    <text evidence="6">The sequence shown here is derived from an EMBL/GenBank/DDBJ whole genome shotgun (WGS) entry which is preliminary data.</text>
</comment>
<protein>
    <recommendedName>
        <fullName evidence="8">Energy-coupling factor transporter transmembrane protein EcfT</fullName>
    </recommendedName>
</protein>
<accession>A0A9W6D2I5</accession>
<name>A0A9W6D2I5_9BACT</name>
<dbReference type="CDD" id="cd16914">
    <property type="entry name" value="EcfT"/>
    <property type="match status" value="1"/>
</dbReference>
<feature type="transmembrane region" description="Helical" evidence="5">
    <location>
        <begin position="31"/>
        <end position="49"/>
    </location>
</feature>
<reference evidence="6" key="1">
    <citation type="submission" date="2022-12" db="EMBL/GenBank/DDBJ databases">
        <title>Reference genome sequencing for broad-spectrum identification of bacterial and archaeal isolates by mass spectrometry.</title>
        <authorList>
            <person name="Sekiguchi Y."/>
            <person name="Tourlousse D.M."/>
        </authorList>
    </citation>
    <scope>NUCLEOTIDE SEQUENCE</scope>
    <source>
        <strain evidence="6">ASRB1</strain>
    </source>
</reference>